<feature type="domain" description="Fibronectin type-III" evidence="2">
    <location>
        <begin position="714"/>
        <end position="805"/>
    </location>
</feature>
<dbReference type="CDD" id="cd00063">
    <property type="entry name" value="FN3"/>
    <property type="match status" value="3"/>
</dbReference>
<dbReference type="Pfam" id="PF07675">
    <property type="entry name" value="Cleaved_Adhesin"/>
    <property type="match status" value="3"/>
</dbReference>
<evidence type="ECO:0000256" key="1">
    <source>
        <dbReference type="ARBA" id="ARBA00022737"/>
    </source>
</evidence>
<dbReference type="Gene3D" id="2.60.120.200">
    <property type="match status" value="4"/>
</dbReference>
<dbReference type="NCBIfam" id="TIGR04131">
    <property type="entry name" value="Bac_Flav_CTERM"/>
    <property type="match status" value="1"/>
</dbReference>
<dbReference type="Pfam" id="PF00041">
    <property type="entry name" value="fn3"/>
    <property type="match status" value="1"/>
</dbReference>
<dbReference type="PROSITE" id="PS50853">
    <property type="entry name" value="FN3"/>
    <property type="match status" value="4"/>
</dbReference>
<dbReference type="InterPro" id="IPR050991">
    <property type="entry name" value="ECM_Regulatory_Proteins"/>
</dbReference>
<evidence type="ECO:0000313" key="4">
    <source>
        <dbReference type="Proteomes" id="UP000030149"/>
    </source>
</evidence>
<reference evidence="3 4" key="2">
    <citation type="journal article" date="2015" name="Stand. Genomic Sci.">
        <title>High quality draft genomic sequence of Flavobacterium enshiense DK69(T) and comparison among Flavobacterium genomes.</title>
        <authorList>
            <person name="Zeng Z."/>
            <person name="Chen C."/>
            <person name="Du H."/>
            <person name="Wang G."/>
            <person name="Li M."/>
        </authorList>
    </citation>
    <scope>NUCLEOTIDE SEQUENCE [LARGE SCALE GENOMIC DNA]</scope>
    <source>
        <strain evidence="3 4">DK69</strain>
    </source>
</reference>
<dbReference type="InterPro" id="IPR026341">
    <property type="entry name" value="T9SS_type_B"/>
</dbReference>
<name>V6S7S5_9FLAO</name>
<comment type="caution">
    <text evidence="3">The sequence shown here is derived from an EMBL/GenBank/DDBJ whole genome shotgun (WGS) entry which is preliminary data.</text>
</comment>
<dbReference type="STRING" id="1107311.Q767_10350"/>
<dbReference type="InterPro" id="IPR013783">
    <property type="entry name" value="Ig-like_fold"/>
</dbReference>
<dbReference type="EMBL" id="JRLZ01000009">
    <property type="protein sequence ID" value="KGO95619.1"/>
    <property type="molecule type" value="Genomic_DNA"/>
</dbReference>
<dbReference type="InterPro" id="IPR044023">
    <property type="entry name" value="Ig_7"/>
</dbReference>
<reference evidence="4" key="1">
    <citation type="submission" date="2013-09" db="EMBL/GenBank/DDBJ databases">
        <authorList>
            <person name="Zeng Z."/>
            <person name="Chen C."/>
        </authorList>
    </citation>
    <scope>NUCLEOTIDE SEQUENCE [LARGE SCALE GENOMIC DNA]</scope>
    <source>
        <strain evidence="4">DK69</strain>
    </source>
</reference>
<dbReference type="NCBIfam" id="NF038128">
    <property type="entry name" value="choice_anch_J"/>
    <property type="match status" value="4"/>
</dbReference>
<dbReference type="RefSeq" id="WP_023573918.1">
    <property type="nucleotide sequence ID" value="NZ_AVCS01000013.1"/>
</dbReference>
<dbReference type="eggNOG" id="COG4886">
    <property type="taxonomic scope" value="Bacteria"/>
</dbReference>
<dbReference type="eggNOG" id="COG3291">
    <property type="taxonomic scope" value="Bacteria"/>
</dbReference>
<dbReference type="Pfam" id="PF19081">
    <property type="entry name" value="Ig_7"/>
    <property type="match status" value="1"/>
</dbReference>
<evidence type="ECO:0000313" key="3">
    <source>
        <dbReference type="EMBL" id="KGO95619.1"/>
    </source>
</evidence>
<accession>V6S7S5</accession>
<feature type="domain" description="Fibronectin type-III" evidence="2">
    <location>
        <begin position="973"/>
        <end position="1067"/>
    </location>
</feature>
<protein>
    <recommendedName>
        <fullName evidence="2">Fibronectin type-III domain-containing protein</fullName>
    </recommendedName>
</protein>
<dbReference type="InterPro" id="IPR011628">
    <property type="entry name" value="Cleaved_adhesin"/>
</dbReference>
<dbReference type="Proteomes" id="UP000030149">
    <property type="component" value="Unassembled WGS sequence"/>
</dbReference>
<dbReference type="InterPro" id="IPR003961">
    <property type="entry name" value="FN3_dom"/>
</dbReference>
<dbReference type="PANTHER" id="PTHR46708:SF2">
    <property type="entry name" value="FIBRONECTIN TYPE-III DOMAIN-CONTAINING PROTEIN"/>
    <property type="match status" value="1"/>
</dbReference>
<dbReference type="SMART" id="SM00060">
    <property type="entry name" value="FN3"/>
    <property type="match status" value="5"/>
</dbReference>
<keyword evidence="1" id="KW-0677">Repeat</keyword>
<keyword evidence="4" id="KW-1185">Reference proteome</keyword>
<proteinExistence type="predicted"/>
<feature type="domain" description="Fibronectin type-III" evidence="2">
    <location>
        <begin position="442"/>
        <end position="534"/>
    </location>
</feature>
<dbReference type="Gene3D" id="2.60.40.10">
    <property type="entry name" value="Immunoglobulins"/>
    <property type="match status" value="3"/>
</dbReference>
<dbReference type="SUPFAM" id="SSF49265">
    <property type="entry name" value="Fibronectin type III"/>
    <property type="match status" value="4"/>
</dbReference>
<dbReference type="PANTHER" id="PTHR46708">
    <property type="entry name" value="TENASCIN"/>
    <property type="match status" value="1"/>
</dbReference>
<evidence type="ECO:0000259" key="2">
    <source>
        <dbReference type="PROSITE" id="PS50853"/>
    </source>
</evidence>
<sequence>MILTFGLFSSSASAQLGLENFNSGIPGTWGVTSNQAVTNNWGPTTPTGGYQSTPGAVVNPALNTTTGTVAEYFFITPQFNTPTETEIRFFTKQGSVTNRGTIYELRLSTALQPDISSFNVTLQSWTEASLNVNPTAYEEKIVPVTSLPAGVPVYLAFVAITNQDGNTNTSGDSWFIDNVRVIRSCAKVTGINSAMTATGGLVTWSHATANDFEIQIVPRGAGFAPTGTPVNGFSHTFSGLTDGTDYDVYIKTICDGTTASGWAGPFPVKTARLGLDCSSPIVIPPTSTSPGPYVLSSNLSSFHPAANYTPMNSQGLSCQPVGQTQNLLLGDHAFLSYTPTTSGLVNVGLSTTVNSASGCFNSLASVFIFDSCTGIGTTANCLGGLAVGSTSNNGTQGQIPNVYLQAGQTYYFVISSPYQYNASQPGASICFTFTLSQPSCPIPAGISYDNLAQTSARFSWANPQNLVGNWEFIAKLASAGPPVASDALTQTTTNVNNLASPLTPNTAYNFYVRSVCSGTPGAWSNAYPFRTLCNVFPTPYSTDFNTATATNPEPCWTILDLNGDGSQFLYSTDASPNAPQGQIVRLRTMDSGLQTNDMLISPQVHLDGVVQKQLRFKFKGFGGYTNSTGYVLGESSFSVKISTTGVGAPSFTTILLPLATYETGNNWVEKIIAIPANIVGDISIAWHVEPGHPQTSTNFVVDDVTIEDLPACSPPQYPGVTAGSITQTQAQFFWTNGINNSEWEIAVQPLNSGVPTGNGERVTNNPFLKTGLTPSTRYEYYIRTYCDDVTKSVWVGPVRFNTLCDAQPVPYFESLNDNDVTTKKFCWSVDNRNNDGARSVWTITGTEAVIQGRDLPFNPFVSFDDYLISPAVNVVGTKMLKFKQKVAVNIFNQSDRCNFEVLMSSSPDMSNPTVLIPAHDINNVDFMEDFVVFTGTGPTYFAFHLPANMSTPHNTGVLTIDDISIEDVTPCPNPTLLSASNITTNSATLSWKRGYQETQWEIVIQSPGAGVPTGSGTVVNTDPTYNATGLPENTAFEYYVRAICGGTNGNSQWVGPFRFRTICTSRPTPFIETFETDSPTEPCWTIVNANTDSNQWELNMPVNAIFGEQQAALNCYTNGNSNDWLISPTLTAQPNQRLRFYYKSHYQPVIGNDLKVKLSTNGVDISQFTTTLYDTDVTGTINNTEVREMVINLTSITAPTNINIAFQVPPGTPGPEGLRGSFVVIDNVSVENIPTCPAVINLTAAANTTFDTSSIINWTPVGSETSWEISLQPYGTPAPVGNTLPQYLRTATTHPYTLTGLTPSTRYQFYVRAVCSSTSQSTWVGPFEILTKCDTSNLCQYTISLSNGGGSQVAGAMDVVQSGIVYQSLVFPTVAPGQPTVLDYQVSLCRGIEWNLFWRMGGSNNSWPNARVVIKDQSQTVVFDSTLAPYSPNTNIYTAVSNCAAVTCPQPTNVTINDLGVLSWTPGGGETQWEVFVQPVGLGAIPQSGVPVTNGIPSYAPQLSDFIDPKAGTNEFFVRAVCGSADKSYWTGPFVFIKNNDPQTAIPLTVNTNASCDSKGTKASFIGATASSSVPTNCGGTNKGDIWYEFVAASKIHTVELSNWTSGSYFTNASEGVWPKVILSLYEVQADGSLVEKACSENNSLTTMYSSELTVGTTYKIRVTLNETRNYDKKFDICVSTPVSLCDVSNFNYGFEKLPMQSVSGISTIFDMEVIPGWRNNTVSETIFFYEASNSPGIIPYEGAQCVQLIQDTNTTDPTIRGTYTEIETPAEVKKVKYSFASACRIPGEGRTLELWAGPPSGPYTLVTEHHSATLVWALVTGDYVVPANQPITRFLFRIKGNLGHHLLDAAKFVPNVEIVTPNNQSLTCDQTSISVAAEGTGEWVVDANNPAVTTIDTPQSQTATISGFNVPGVYTYFWKTRYCEKPFTVTYLGIPEVATVTSPVNYCLNQPATALTATAPEGFTLLWFTDAVGGTGNVNAPVPLTDTVGTTTYYVSVVNPQGCIGVRTPIEVIVNELYTPVVNFSYDDSKYCGEGTNPVLSTVEGFTTGGTFTATPAGLSINPTTGAINLSATTPGNYEVIYTINERANGCNEAGSSAIVKLQYEGPCPNIPRGISPNDDGDNDAFVLRDMGVKKVVIFNRYGVEVYSHGEGYEDQWNGQSNDGEKLPDGTYFYSIQKADNTTVTGWVYINRQY</sequence>
<dbReference type="PATRIC" id="fig|1107311.3.peg.1897"/>
<organism evidence="3 4">
    <name type="scientific">Flavobacterium enshiense DK69</name>
    <dbReference type="NCBI Taxonomy" id="1107311"/>
    <lineage>
        <taxon>Bacteria</taxon>
        <taxon>Pseudomonadati</taxon>
        <taxon>Bacteroidota</taxon>
        <taxon>Flavobacteriia</taxon>
        <taxon>Flavobacteriales</taxon>
        <taxon>Flavobacteriaceae</taxon>
        <taxon>Flavobacterium</taxon>
    </lineage>
</organism>
<dbReference type="Pfam" id="PF13585">
    <property type="entry name" value="CHU_C"/>
    <property type="match status" value="1"/>
</dbReference>
<gene>
    <name evidence="3" type="ORF">Q767_10350</name>
</gene>
<dbReference type="InterPro" id="IPR036116">
    <property type="entry name" value="FN3_sf"/>
</dbReference>
<feature type="domain" description="Fibronectin type-III" evidence="2">
    <location>
        <begin position="1238"/>
        <end position="1334"/>
    </location>
</feature>